<dbReference type="Pfam" id="PF03702">
    <property type="entry name" value="AnmK"/>
    <property type="match status" value="1"/>
</dbReference>
<gene>
    <name evidence="1" type="primary">anmK</name>
    <name evidence="2" type="ordered locus">AciX9_2241</name>
</gene>
<feature type="binding site" evidence="1">
    <location>
        <begin position="9"/>
        <end position="16"/>
    </location>
    <ligand>
        <name>ATP</name>
        <dbReference type="ChEBI" id="CHEBI:30616"/>
    </ligand>
</feature>
<dbReference type="InterPro" id="IPR005338">
    <property type="entry name" value="Anhydro_N_Ac-Mur_kinase"/>
</dbReference>
<keyword evidence="3" id="KW-1185">Reference proteome</keyword>
<dbReference type="OrthoDB" id="9763949at2"/>
<comment type="pathway">
    <text evidence="1">Amino-sugar metabolism; 1,6-anhydro-N-acetylmuramate degradation.</text>
</comment>
<dbReference type="STRING" id="1198114.AciX9_2241"/>
<name>E8X358_GRATM</name>
<dbReference type="Gene3D" id="3.30.420.40">
    <property type="match status" value="2"/>
</dbReference>
<keyword evidence="1" id="KW-0418">Kinase</keyword>
<dbReference type="eggNOG" id="COG2377">
    <property type="taxonomic scope" value="Bacteria"/>
</dbReference>
<dbReference type="UniPathway" id="UPA00544"/>
<dbReference type="InterPro" id="IPR043129">
    <property type="entry name" value="ATPase_NBD"/>
</dbReference>
<dbReference type="GO" id="GO:0097175">
    <property type="term" value="P:1,6-anhydro-N-acetyl-beta-muramic acid catabolic process"/>
    <property type="evidence" value="ECO:0007669"/>
    <property type="project" value="UniProtKB-UniRule"/>
</dbReference>
<evidence type="ECO:0000313" key="3">
    <source>
        <dbReference type="Proteomes" id="UP000000343"/>
    </source>
</evidence>
<accession>E8X358</accession>
<evidence type="ECO:0000313" key="2">
    <source>
        <dbReference type="EMBL" id="ADW69282.1"/>
    </source>
</evidence>
<organism evidence="3">
    <name type="scientific">Granulicella tundricola (strain ATCC BAA-1859 / DSM 23138 / MP5ACTX9)</name>
    <dbReference type="NCBI Taxonomy" id="1198114"/>
    <lineage>
        <taxon>Bacteria</taxon>
        <taxon>Pseudomonadati</taxon>
        <taxon>Acidobacteriota</taxon>
        <taxon>Terriglobia</taxon>
        <taxon>Terriglobales</taxon>
        <taxon>Acidobacteriaceae</taxon>
        <taxon>Granulicella</taxon>
    </lineage>
</organism>
<dbReference type="GO" id="GO:0016773">
    <property type="term" value="F:phosphotransferase activity, alcohol group as acceptor"/>
    <property type="evidence" value="ECO:0007669"/>
    <property type="project" value="UniProtKB-UniRule"/>
</dbReference>
<comment type="catalytic activity">
    <reaction evidence="1">
        <text>1,6-anhydro-N-acetyl-beta-muramate + ATP + H2O = N-acetyl-D-muramate 6-phosphate + ADP + H(+)</text>
        <dbReference type="Rhea" id="RHEA:24952"/>
        <dbReference type="ChEBI" id="CHEBI:15377"/>
        <dbReference type="ChEBI" id="CHEBI:15378"/>
        <dbReference type="ChEBI" id="CHEBI:30616"/>
        <dbReference type="ChEBI" id="CHEBI:58690"/>
        <dbReference type="ChEBI" id="CHEBI:58722"/>
        <dbReference type="ChEBI" id="CHEBI:456216"/>
        <dbReference type="EC" id="2.7.1.170"/>
    </reaction>
</comment>
<dbReference type="GO" id="GO:0009254">
    <property type="term" value="P:peptidoglycan turnover"/>
    <property type="evidence" value="ECO:0007669"/>
    <property type="project" value="UniProtKB-UniRule"/>
</dbReference>
<dbReference type="NCBIfam" id="NF007148">
    <property type="entry name" value="PRK09585.3-2"/>
    <property type="match status" value="1"/>
</dbReference>
<dbReference type="GO" id="GO:0006040">
    <property type="term" value="P:amino sugar metabolic process"/>
    <property type="evidence" value="ECO:0007669"/>
    <property type="project" value="InterPro"/>
</dbReference>
<dbReference type="PANTHER" id="PTHR30605:SF0">
    <property type="entry name" value="ANHYDRO-N-ACETYLMURAMIC ACID KINASE"/>
    <property type="match status" value="1"/>
</dbReference>
<keyword evidence="1" id="KW-0119">Carbohydrate metabolism</keyword>
<keyword evidence="1" id="KW-0067">ATP-binding</keyword>
<dbReference type="AlphaFoldDB" id="E8X358"/>
<proteinExistence type="inferred from homology"/>
<dbReference type="Proteomes" id="UP000000343">
    <property type="component" value="Chromosome"/>
</dbReference>
<dbReference type="HOGENOM" id="CLU_038782_1_0_0"/>
<evidence type="ECO:0000256" key="1">
    <source>
        <dbReference type="HAMAP-Rule" id="MF_01270"/>
    </source>
</evidence>
<keyword evidence="1" id="KW-0547">Nucleotide-binding</keyword>
<protein>
    <recommendedName>
        <fullName evidence="1">Anhydro-N-acetylmuramic acid kinase</fullName>
        <ecNumber evidence="1">2.7.1.170</ecNumber>
    </recommendedName>
    <alternativeName>
        <fullName evidence="1">AnhMurNAc kinase</fullName>
    </alternativeName>
</protein>
<dbReference type="HAMAP" id="MF_01270">
    <property type="entry name" value="AnhMurNAc_kinase"/>
    <property type="match status" value="1"/>
</dbReference>
<dbReference type="PANTHER" id="PTHR30605">
    <property type="entry name" value="ANHYDRO-N-ACETYLMURAMIC ACID KINASE"/>
    <property type="match status" value="1"/>
</dbReference>
<dbReference type="PaxDb" id="1198114-AciX9_2241"/>
<dbReference type="SUPFAM" id="SSF53067">
    <property type="entry name" value="Actin-like ATPase domain"/>
    <property type="match status" value="1"/>
</dbReference>
<sequence>MVVAGVMSGTSADGVDVAVVRVSPGAPTPKLKVIGHESFAYSEDVRAAVLRAMDAKEVSVAELSRLNWRLGEVYADCVEKTAAKVGKKIGLVSMHGQTIYHQGVAEEYLGAPVRATWQLGEAAVVAERMRVPVVSDMRPADLAAGGQGAPLVPMLDFCMFRSATKNRVLLNLGGIANVTAIPAGAGLDGLLAFDTGPANMVVDALMFKLYGRNYDCGGQTAARGRVLAGVVDEVMKDGYFSALPPKSCGREQYGAAFVARVHEACVAAGGKKADVIATATEITVRSVVEAYAKFCWSHLGQRAPLAKATELIAAGGGARNAYLMKGLTARFAELGVKVLAMDEMGVAAEAKEAAAFALLGWLSWFGMTGNVPSATGAKRGVVLGKVSLG</sequence>
<dbReference type="KEGG" id="acm:AciX9_2241"/>
<comment type="function">
    <text evidence="1">Catalyzes the specific phosphorylation of 1,6-anhydro-N-acetylmuramic acid (anhMurNAc) with the simultaneous cleavage of the 1,6-anhydro ring, generating MurNAc-6-P. Is required for the utilization of anhMurNAc either imported from the medium or derived from its own cell wall murein, and thus plays a role in cell wall recycling.</text>
</comment>
<dbReference type="EC" id="2.7.1.170" evidence="1"/>
<comment type="similarity">
    <text evidence="1">Belongs to the anhydro-N-acetylmuramic acid kinase family.</text>
</comment>
<dbReference type="GO" id="GO:0016301">
    <property type="term" value="F:kinase activity"/>
    <property type="evidence" value="ECO:0007669"/>
    <property type="project" value="UniProtKB-KW"/>
</dbReference>
<comment type="pathway">
    <text evidence="1">Cell wall biogenesis; peptidoglycan recycling.</text>
</comment>
<dbReference type="UniPathway" id="UPA00343"/>
<keyword evidence="1" id="KW-0808">Transferase</keyword>
<dbReference type="EMBL" id="CP002480">
    <property type="protein sequence ID" value="ADW69282.1"/>
    <property type="molecule type" value="Genomic_DNA"/>
</dbReference>
<reference evidence="3" key="1">
    <citation type="submission" date="2011-01" db="EMBL/GenBank/DDBJ databases">
        <title>Complete sequence of chromosome of Acidobacterium sp. MP5ACTX9.</title>
        <authorList>
            <consortium name="US DOE Joint Genome Institute"/>
            <person name="Lucas S."/>
            <person name="Copeland A."/>
            <person name="Lapidus A."/>
            <person name="Cheng J.-F."/>
            <person name="Goodwin L."/>
            <person name="Pitluck S."/>
            <person name="Teshima H."/>
            <person name="Detter J.C."/>
            <person name="Han C."/>
            <person name="Tapia R."/>
            <person name="Land M."/>
            <person name="Hauser L."/>
            <person name="Kyrpides N."/>
            <person name="Ivanova N."/>
            <person name="Ovchinnikova G."/>
            <person name="Pagani I."/>
            <person name="Rawat S.R."/>
            <person name="Mannisto M."/>
            <person name="Haggblom M.M."/>
            <person name="Woyke T."/>
        </authorList>
    </citation>
    <scope>NUCLEOTIDE SEQUENCE [LARGE SCALE GENOMIC DNA]</scope>
    <source>
        <strain evidence="3">MP5ACTX9</strain>
    </source>
</reference>
<dbReference type="GO" id="GO:0005524">
    <property type="term" value="F:ATP binding"/>
    <property type="evidence" value="ECO:0007669"/>
    <property type="project" value="UniProtKB-UniRule"/>
</dbReference>